<keyword evidence="1" id="KW-0479">Metal-binding</keyword>
<reference evidence="3 4" key="1">
    <citation type="journal article" date="2016" name="Nat. Commun.">
        <title>Thousands of microbial genomes shed light on interconnected biogeochemical processes in an aquifer system.</title>
        <authorList>
            <person name="Anantharaman K."/>
            <person name="Brown C.T."/>
            <person name="Hug L.A."/>
            <person name="Sharon I."/>
            <person name="Castelle C.J."/>
            <person name="Probst A.J."/>
            <person name="Thomas B.C."/>
            <person name="Singh A."/>
            <person name="Wilkins M.J."/>
            <person name="Karaoz U."/>
            <person name="Brodie E.L."/>
            <person name="Williams K.H."/>
            <person name="Hubbard S.S."/>
            <person name="Banfield J.F."/>
        </authorList>
    </citation>
    <scope>NUCLEOTIDE SEQUENCE [LARGE SCALE GENOMIC DNA]</scope>
</reference>
<keyword evidence="1" id="KW-0001">2Fe-2S</keyword>
<evidence type="ECO:0000313" key="3">
    <source>
        <dbReference type="EMBL" id="OGC16714.1"/>
    </source>
</evidence>
<gene>
    <name evidence="3" type="ORF">A2290_09385</name>
</gene>
<dbReference type="CDD" id="cd06221">
    <property type="entry name" value="sulfite_reductase_like"/>
    <property type="match status" value="1"/>
</dbReference>
<dbReference type="Pfam" id="PF00175">
    <property type="entry name" value="NAD_binding_1"/>
    <property type="match status" value="1"/>
</dbReference>
<dbReference type="GO" id="GO:0016491">
    <property type="term" value="F:oxidoreductase activity"/>
    <property type="evidence" value="ECO:0007669"/>
    <property type="project" value="InterPro"/>
</dbReference>
<dbReference type="Pfam" id="PF10418">
    <property type="entry name" value="DHODB_Fe-S_bind"/>
    <property type="match status" value="1"/>
</dbReference>
<protein>
    <submittedName>
        <fullName evidence="3">Oxidoreductase</fullName>
    </submittedName>
</protein>
<dbReference type="InterPro" id="IPR008333">
    <property type="entry name" value="Cbr1-like_FAD-bd_dom"/>
</dbReference>
<dbReference type="Gene3D" id="2.40.30.10">
    <property type="entry name" value="Translation factors"/>
    <property type="match status" value="1"/>
</dbReference>
<dbReference type="PRINTS" id="PR00406">
    <property type="entry name" value="CYTB5RDTASE"/>
</dbReference>
<dbReference type="SUPFAM" id="SSF52343">
    <property type="entry name" value="Ferredoxin reductase-like, C-terminal NADP-linked domain"/>
    <property type="match status" value="1"/>
</dbReference>
<feature type="binding site" evidence="1">
    <location>
        <position position="249"/>
    </location>
    <ligand>
        <name>[2Fe-2S] cluster</name>
        <dbReference type="ChEBI" id="CHEBI:190135"/>
    </ligand>
</feature>
<evidence type="ECO:0000313" key="4">
    <source>
        <dbReference type="Proteomes" id="UP000177905"/>
    </source>
</evidence>
<feature type="binding site" evidence="1">
    <location>
        <position position="252"/>
    </location>
    <ligand>
        <name>[2Fe-2S] cluster</name>
        <dbReference type="ChEBI" id="CHEBI:190135"/>
    </ligand>
</feature>
<comment type="caution">
    <text evidence="3">The sequence shown here is derived from an EMBL/GenBank/DDBJ whole genome shotgun (WGS) entry which is preliminary data.</text>
</comment>
<dbReference type="PIRSF" id="PIRSF006816">
    <property type="entry name" value="Cyc3_hyd_g"/>
    <property type="match status" value="1"/>
</dbReference>
<dbReference type="PROSITE" id="PS51384">
    <property type="entry name" value="FAD_FR"/>
    <property type="match status" value="1"/>
</dbReference>
<proteinExistence type="predicted"/>
<evidence type="ECO:0000259" key="2">
    <source>
        <dbReference type="PROSITE" id="PS51384"/>
    </source>
</evidence>
<feature type="binding site" evidence="1">
    <location>
        <position position="260"/>
    </location>
    <ligand>
        <name>[2Fe-2S] cluster</name>
        <dbReference type="ChEBI" id="CHEBI:190135"/>
    </ligand>
</feature>
<dbReference type="InterPro" id="IPR017927">
    <property type="entry name" value="FAD-bd_FR_type"/>
</dbReference>
<dbReference type="InterPro" id="IPR017938">
    <property type="entry name" value="Riboflavin_synthase-like_b-brl"/>
</dbReference>
<sequence>MTKQILESSEYEIKKAKIIRTKKMTSKEKLFEITLLNGEELGHDPGQFVEVSIFGVGEAPLSLSSSPTKEGSFEICVREVGKLTAVLNKLEAGAHIGIRGPFGKGFPLRRLEGNDLILIAGGIGIVPLRSLINYVIDNRRDFGKVSVLLGCKTPQNMLFGDEIKMWDERLDINFLCTIDKSDPDWKGNVGLITLLIPKVDADPSRTFAVIVGPPVMYKFVIAELIAKGIPDSQIIVSLERHMKCGLGKCGHCQIDNVYCCQDGPVFSYDQIKHLREAI</sequence>
<name>A0A1F4S8H3_UNCSA</name>
<dbReference type="InterPro" id="IPR050353">
    <property type="entry name" value="PyrK_electron_transfer"/>
</dbReference>
<dbReference type="GO" id="GO:0051537">
    <property type="term" value="F:2 iron, 2 sulfur cluster binding"/>
    <property type="evidence" value="ECO:0007669"/>
    <property type="project" value="UniProtKB-KW"/>
</dbReference>
<comment type="cofactor">
    <cofactor evidence="1">
        <name>[2Fe-2S] cluster</name>
        <dbReference type="ChEBI" id="CHEBI:190135"/>
    </cofactor>
    <text evidence="1">Binds 1 [2Fe-2S] cluster per subunit.</text>
</comment>
<dbReference type="PANTHER" id="PTHR43513">
    <property type="entry name" value="DIHYDROOROTATE DEHYDROGENASE B (NAD(+)), ELECTRON TRANSFER SUBUNIT"/>
    <property type="match status" value="1"/>
</dbReference>
<dbReference type="PANTHER" id="PTHR43513:SF1">
    <property type="entry name" value="ANAEROBIC SULFITE REDUCTASE SUBUNIT B"/>
    <property type="match status" value="1"/>
</dbReference>
<evidence type="ECO:0000256" key="1">
    <source>
        <dbReference type="PIRSR" id="PIRSR006816-2"/>
    </source>
</evidence>
<accession>A0A1F4S8H3</accession>
<dbReference type="AlphaFoldDB" id="A0A1F4S8H3"/>
<dbReference type="Gene3D" id="3.40.50.80">
    <property type="entry name" value="Nucleotide-binding domain of ferredoxin-NADP reductase (FNR) module"/>
    <property type="match status" value="1"/>
</dbReference>
<dbReference type="SUPFAM" id="SSF63380">
    <property type="entry name" value="Riboflavin synthase domain-like"/>
    <property type="match status" value="1"/>
</dbReference>
<dbReference type="InterPro" id="IPR039261">
    <property type="entry name" value="FNR_nucleotide-bd"/>
</dbReference>
<dbReference type="GO" id="GO:0046872">
    <property type="term" value="F:metal ion binding"/>
    <property type="evidence" value="ECO:0007669"/>
    <property type="project" value="UniProtKB-KW"/>
</dbReference>
<dbReference type="Proteomes" id="UP000177905">
    <property type="component" value="Unassembled WGS sequence"/>
</dbReference>
<organism evidence="3 4">
    <name type="scientific">candidate division WOR-1 bacterium RIFOXYB2_FULL_36_35</name>
    <dbReference type="NCBI Taxonomy" id="1802578"/>
    <lineage>
        <taxon>Bacteria</taxon>
        <taxon>Bacillati</taxon>
        <taxon>Saganbacteria</taxon>
    </lineage>
</organism>
<dbReference type="InterPro" id="IPR001433">
    <property type="entry name" value="OxRdtase_FAD/NAD-bd"/>
</dbReference>
<keyword evidence="1" id="KW-0408">Iron</keyword>
<keyword evidence="1" id="KW-0411">Iron-sulfur</keyword>
<feature type="binding site" evidence="1">
    <location>
        <position position="244"/>
    </location>
    <ligand>
        <name>[2Fe-2S] cluster</name>
        <dbReference type="ChEBI" id="CHEBI:190135"/>
    </ligand>
</feature>
<dbReference type="GO" id="GO:0050660">
    <property type="term" value="F:flavin adenine dinucleotide binding"/>
    <property type="evidence" value="ECO:0007669"/>
    <property type="project" value="InterPro"/>
</dbReference>
<dbReference type="InterPro" id="IPR019480">
    <property type="entry name" value="Dihydroorotate_DH_Fe-S-bd"/>
</dbReference>
<dbReference type="Pfam" id="PF00970">
    <property type="entry name" value="FAD_binding_6"/>
    <property type="match status" value="1"/>
</dbReference>
<dbReference type="GO" id="GO:0006221">
    <property type="term" value="P:pyrimidine nucleotide biosynthetic process"/>
    <property type="evidence" value="ECO:0007669"/>
    <property type="project" value="InterPro"/>
</dbReference>
<feature type="domain" description="FAD-binding FR-type" evidence="2">
    <location>
        <begin position="11"/>
        <end position="108"/>
    </location>
</feature>
<dbReference type="EMBL" id="MEUA01000004">
    <property type="protein sequence ID" value="OGC16714.1"/>
    <property type="molecule type" value="Genomic_DNA"/>
</dbReference>
<dbReference type="InterPro" id="IPR012165">
    <property type="entry name" value="Cyt_c3_hydrogenase_gsu"/>
</dbReference>